<gene>
    <name evidence="11" type="ORF">I3842_05G199600</name>
</gene>
<reference evidence="11" key="1">
    <citation type="submission" date="2021-01" db="EMBL/GenBank/DDBJ databases">
        <authorList>
            <person name="Lovell J.T."/>
            <person name="Bentley N."/>
            <person name="Bhattarai G."/>
            <person name="Jenkins J.W."/>
            <person name="Sreedasyam A."/>
            <person name="Alarcon Y."/>
            <person name="Bock C."/>
            <person name="Boston L."/>
            <person name="Carlson J."/>
            <person name="Cervantes K."/>
            <person name="Clermont K."/>
            <person name="Krom N."/>
            <person name="Kubenka K."/>
            <person name="Mamidi S."/>
            <person name="Mattison C."/>
            <person name="Monteros M."/>
            <person name="Pisani C."/>
            <person name="Plott C."/>
            <person name="Rajasekar S."/>
            <person name="Rhein H.S."/>
            <person name="Rohla C."/>
            <person name="Song M."/>
            <person name="Hilaire R.S."/>
            <person name="Shu S."/>
            <person name="Wells L."/>
            <person name="Wang X."/>
            <person name="Webber J."/>
            <person name="Heerema R.J."/>
            <person name="Klein P."/>
            <person name="Conner P."/>
            <person name="Grauke L."/>
            <person name="Grimwood J."/>
            <person name="Schmutz J."/>
            <person name="Randall J.J."/>
        </authorList>
    </citation>
    <scope>NUCLEOTIDE SEQUENCE</scope>
    <source>
        <tissue evidence="11">Leaf</tissue>
    </source>
</reference>
<feature type="compositionally biased region" description="Basic and acidic residues" evidence="8">
    <location>
        <begin position="29"/>
        <end position="38"/>
    </location>
</feature>
<comment type="subcellular location">
    <subcellularLocation>
        <location evidence="1 7">Nucleus</location>
    </subcellularLocation>
</comment>
<proteinExistence type="predicted"/>
<keyword evidence="3" id="KW-0805">Transcription regulation</keyword>
<evidence type="ECO:0000256" key="2">
    <source>
        <dbReference type="ARBA" id="ARBA00023012"/>
    </source>
</evidence>
<dbReference type="PANTHER" id="PTHR43874">
    <property type="entry name" value="TWO-COMPONENT RESPONSE REGULATOR"/>
    <property type="match status" value="1"/>
</dbReference>
<feature type="domain" description="Response regulatory" evidence="9">
    <location>
        <begin position="67"/>
        <end position="185"/>
    </location>
</feature>
<feature type="domain" description="CCT" evidence="10">
    <location>
        <begin position="644"/>
        <end position="686"/>
    </location>
</feature>
<feature type="compositionally biased region" description="Low complexity" evidence="8">
    <location>
        <begin position="205"/>
        <end position="221"/>
    </location>
</feature>
<dbReference type="PANTHER" id="PTHR43874:SF220">
    <property type="entry name" value="TWO-COMPONENT RESPONSE REGULATOR-LIKE APRR5"/>
    <property type="match status" value="1"/>
</dbReference>
<evidence type="ECO:0000256" key="4">
    <source>
        <dbReference type="ARBA" id="ARBA00023163"/>
    </source>
</evidence>
<dbReference type="GO" id="GO:0005634">
    <property type="term" value="C:nucleus"/>
    <property type="evidence" value="ECO:0007669"/>
    <property type="project" value="UniProtKB-SubCell"/>
</dbReference>
<keyword evidence="2" id="KW-0902">Two-component regulatory system</keyword>
<dbReference type="AlphaFoldDB" id="A0A922JRL5"/>
<organism evidence="11 12">
    <name type="scientific">Carya illinoinensis</name>
    <name type="common">Pecan</name>
    <dbReference type="NCBI Taxonomy" id="32201"/>
    <lineage>
        <taxon>Eukaryota</taxon>
        <taxon>Viridiplantae</taxon>
        <taxon>Streptophyta</taxon>
        <taxon>Embryophyta</taxon>
        <taxon>Tracheophyta</taxon>
        <taxon>Spermatophyta</taxon>
        <taxon>Magnoliopsida</taxon>
        <taxon>eudicotyledons</taxon>
        <taxon>Gunneridae</taxon>
        <taxon>Pentapetalae</taxon>
        <taxon>rosids</taxon>
        <taxon>fabids</taxon>
        <taxon>Fagales</taxon>
        <taxon>Juglandaceae</taxon>
        <taxon>Carya</taxon>
    </lineage>
</organism>
<evidence type="ECO:0000313" key="11">
    <source>
        <dbReference type="EMBL" id="KAG6714369.1"/>
    </source>
</evidence>
<comment type="caution">
    <text evidence="11">The sequence shown here is derived from an EMBL/GenBank/DDBJ whole genome shotgun (WGS) entry which is preliminary data.</text>
</comment>
<dbReference type="Pfam" id="PF00072">
    <property type="entry name" value="Response_reg"/>
    <property type="match status" value="1"/>
</dbReference>
<keyword evidence="5 7" id="KW-0539">Nucleus</keyword>
<evidence type="ECO:0000259" key="9">
    <source>
        <dbReference type="PROSITE" id="PS50110"/>
    </source>
</evidence>
<dbReference type="InterPro" id="IPR045279">
    <property type="entry name" value="ARR-like"/>
</dbReference>
<dbReference type="Proteomes" id="UP000811246">
    <property type="component" value="Chromosome 5"/>
</dbReference>
<comment type="caution">
    <text evidence="6">Lacks conserved residue(s) required for the propagation of feature annotation.</text>
</comment>
<accession>A0A922JRL5</accession>
<dbReference type="PROSITE" id="PS50110">
    <property type="entry name" value="RESPONSE_REGULATORY"/>
    <property type="match status" value="1"/>
</dbReference>
<evidence type="ECO:0000256" key="3">
    <source>
        <dbReference type="ARBA" id="ARBA00023015"/>
    </source>
</evidence>
<keyword evidence="4" id="KW-0804">Transcription</keyword>
<protein>
    <recommendedName>
        <fullName evidence="13">Two-component response regulator-like APRR5</fullName>
    </recommendedName>
</protein>
<feature type="compositionally biased region" description="Low complexity" evidence="8">
    <location>
        <begin position="585"/>
        <end position="594"/>
    </location>
</feature>
<dbReference type="EMBL" id="CM031829">
    <property type="protein sequence ID" value="KAG6714369.1"/>
    <property type="molecule type" value="Genomic_DNA"/>
</dbReference>
<evidence type="ECO:0000256" key="6">
    <source>
        <dbReference type="PROSITE-ProRule" id="PRU00169"/>
    </source>
</evidence>
<evidence type="ECO:0000256" key="8">
    <source>
        <dbReference type="SAM" id="MobiDB-lite"/>
    </source>
</evidence>
<feature type="compositionally biased region" description="Basic and acidic residues" evidence="8">
    <location>
        <begin position="309"/>
        <end position="325"/>
    </location>
</feature>
<feature type="region of interest" description="Disordered" evidence="8">
    <location>
        <begin position="189"/>
        <end position="263"/>
    </location>
</feature>
<evidence type="ECO:0000256" key="7">
    <source>
        <dbReference type="PROSITE-ProRule" id="PRU00357"/>
    </source>
</evidence>
<dbReference type="Pfam" id="PF06203">
    <property type="entry name" value="CCT"/>
    <property type="match status" value="1"/>
</dbReference>
<evidence type="ECO:0008006" key="13">
    <source>
        <dbReference type="Google" id="ProtNLM"/>
    </source>
</evidence>
<sequence>MGEVVLSSEEREARVESRTEKEEEEEEMEKSVTEIGMEKRKKNKKRTSGSSSGVVRWERFLPRMMLRVLLVEADDSTRQIIAALLRKCSYRVAAVPDGLKAWEILKRRAHNIDLILTEVDLPSISGFALLTLIMEHEICKNIPVIMMSSQDSVSTVYKCMLRGAADYLVKPIRKNELRNLWQHVWRRQSSNVGKNDPQDESVGQENAEATSENNAASNRSSGHMSRGQRNNELIQKRSDSQSSCTKPEMETEGGPMDNMKEFSQPRWGKLFPSEIISQNNEACIHLGHNFPMHETEAGVVDACKEDNKTTLGKDAKPESQRRDDNISNETCDNNYAIVNSSRETTDLIGTFHNYPDCTDKGIGELDSSPQLDLSLKRSHPIGFWNEHTEERRTLGHSNASAFTRYTNRPLQPPQTTVANASNHQKEYGSNSEKMLSNIVTGCSSDTVGITRNTHRSIITLATGQSKESEVATSCSQQRVFPLPVPVKGVQSNNLFTGFGSGFSPIFCTQSGPSPMLSPSLFSQQKPSFRMNMFYPHNLENRNFEQQYNSHTQNRNDAANQPMHKQENKLDSLEDRGHISPPTDQSASSSFGNGGASHHNSIGYGSACGSNSNADHIAFVRAASENKNEEGVFALSGSSHRSVQREAALTKFRLKRKERCYEKKVRYESRKKLAEQRPRVKGQFVRQVHMDPSHLETDVVWIAKEEVNRETWIQSKIGDLLGAIPESLQCILPTKQSWWEQRASFVKLFNTCLSLEKKKKKINETKSPSDFSPSYNRRYSELFWVPEQRKK</sequence>
<dbReference type="GO" id="GO:0000160">
    <property type="term" value="P:phosphorelay signal transduction system"/>
    <property type="evidence" value="ECO:0007669"/>
    <property type="project" value="UniProtKB-KW"/>
</dbReference>
<evidence type="ECO:0000256" key="1">
    <source>
        <dbReference type="ARBA" id="ARBA00004123"/>
    </source>
</evidence>
<dbReference type="GO" id="GO:0009736">
    <property type="term" value="P:cytokinin-activated signaling pathway"/>
    <property type="evidence" value="ECO:0007669"/>
    <property type="project" value="InterPro"/>
</dbReference>
<feature type="region of interest" description="Disordered" evidence="8">
    <location>
        <begin position="309"/>
        <end position="328"/>
    </location>
</feature>
<evidence type="ECO:0000256" key="5">
    <source>
        <dbReference type="ARBA" id="ARBA00023242"/>
    </source>
</evidence>
<feature type="region of interest" description="Disordered" evidence="8">
    <location>
        <begin position="572"/>
        <end position="594"/>
    </location>
</feature>
<dbReference type="SMART" id="SM00448">
    <property type="entry name" value="REC"/>
    <property type="match status" value="1"/>
</dbReference>
<evidence type="ECO:0000313" key="12">
    <source>
        <dbReference type="Proteomes" id="UP000811246"/>
    </source>
</evidence>
<evidence type="ECO:0000259" key="10">
    <source>
        <dbReference type="PROSITE" id="PS51017"/>
    </source>
</evidence>
<feature type="region of interest" description="Disordered" evidence="8">
    <location>
        <begin position="1"/>
        <end position="50"/>
    </location>
</feature>
<feature type="compositionally biased region" description="Basic and acidic residues" evidence="8">
    <location>
        <begin position="8"/>
        <end position="21"/>
    </location>
</feature>
<dbReference type="InterPro" id="IPR001789">
    <property type="entry name" value="Sig_transdc_resp-reg_receiver"/>
</dbReference>
<dbReference type="PROSITE" id="PS51017">
    <property type="entry name" value="CCT"/>
    <property type="match status" value="1"/>
</dbReference>
<name>A0A922JRL5_CARIL</name>
<dbReference type="InterPro" id="IPR010402">
    <property type="entry name" value="CCT_domain"/>
</dbReference>
<dbReference type="CDD" id="cd17582">
    <property type="entry name" value="psREC_PRR"/>
    <property type="match status" value="1"/>
</dbReference>